<dbReference type="VEuPathDB" id="FungiDB:H310_02579"/>
<proteinExistence type="predicted"/>
<sequence length="274" mass="30988">MSALDFVVHGDVDEDSETNYLDEVEIGLPQPYTLRLMDNPRHIANETVHDWRRARRPPPLHEVDSPDKSPVRTSPSSSVLPAEHSRCATLLTRIREKVFARMTTNDHVVPTTSDYLEPDVDSNDDEDDQDEERDSEGRDRVSKKRDLHTFLMGSTRPLEYDMLPAPLSSDPTGPILPRVMPLPFLFLPPPPSSKQGPTLAKCLLPSVPKTRPPLRKYNQRTIYNCVRCGQKKKNHTCNFPENVRSVGTAMAATSAPRDTVSRYYKCGRVLVCKK</sequence>
<feature type="region of interest" description="Disordered" evidence="1">
    <location>
        <begin position="109"/>
        <end position="147"/>
    </location>
</feature>
<dbReference type="EMBL" id="KI913955">
    <property type="protein sequence ID" value="ETW06286.1"/>
    <property type="molecule type" value="Genomic_DNA"/>
</dbReference>
<dbReference type="GeneID" id="20079629"/>
<evidence type="ECO:0000256" key="1">
    <source>
        <dbReference type="SAM" id="MobiDB-lite"/>
    </source>
</evidence>
<dbReference type="OrthoDB" id="72120at2759"/>
<dbReference type="RefSeq" id="XP_008864361.1">
    <property type="nucleotide sequence ID" value="XM_008866139.1"/>
</dbReference>
<gene>
    <name evidence="2" type="ORF">H310_02579</name>
</gene>
<feature type="compositionally biased region" description="Basic and acidic residues" evidence="1">
    <location>
        <begin position="59"/>
        <end position="70"/>
    </location>
</feature>
<feature type="compositionally biased region" description="Acidic residues" evidence="1">
    <location>
        <begin position="116"/>
        <end position="134"/>
    </location>
</feature>
<organism evidence="2">
    <name type="scientific">Aphanomyces invadans</name>
    <dbReference type="NCBI Taxonomy" id="157072"/>
    <lineage>
        <taxon>Eukaryota</taxon>
        <taxon>Sar</taxon>
        <taxon>Stramenopiles</taxon>
        <taxon>Oomycota</taxon>
        <taxon>Saprolegniomycetes</taxon>
        <taxon>Saprolegniales</taxon>
        <taxon>Verrucalvaceae</taxon>
        <taxon>Aphanomyces</taxon>
    </lineage>
</organism>
<accession>A0A024UIL3</accession>
<dbReference type="AlphaFoldDB" id="A0A024UIL3"/>
<feature type="region of interest" description="Disordered" evidence="1">
    <location>
        <begin position="48"/>
        <end position="82"/>
    </location>
</feature>
<evidence type="ECO:0000313" key="2">
    <source>
        <dbReference type="EMBL" id="ETW06286.1"/>
    </source>
</evidence>
<protein>
    <submittedName>
        <fullName evidence="2">Uncharacterized protein</fullName>
    </submittedName>
</protein>
<name>A0A024UIL3_9STRA</name>
<reference evidence="2" key="1">
    <citation type="submission" date="2013-12" db="EMBL/GenBank/DDBJ databases">
        <title>The Genome Sequence of Aphanomyces invadans NJM9701.</title>
        <authorList>
            <consortium name="The Broad Institute Genomics Platform"/>
            <person name="Russ C."/>
            <person name="Tyler B."/>
            <person name="van West P."/>
            <person name="Dieguez-Uribeondo J."/>
            <person name="Young S.K."/>
            <person name="Zeng Q."/>
            <person name="Gargeya S."/>
            <person name="Fitzgerald M."/>
            <person name="Abouelleil A."/>
            <person name="Alvarado L."/>
            <person name="Chapman S.B."/>
            <person name="Gainer-Dewar J."/>
            <person name="Goldberg J."/>
            <person name="Griggs A."/>
            <person name="Gujja S."/>
            <person name="Hansen M."/>
            <person name="Howarth C."/>
            <person name="Imamovic A."/>
            <person name="Ireland A."/>
            <person name="Larimer J."/>
            <person name="McCowan C."/>
            <person name="Murphy C."/>
            <person name="Pearson M."/>
            <person name="Poon T.W."/>
            <person name="Priest M."/>
            <person name="Roberts A."/>
            <person name="Saif S."/>
            <person name="Shea T."/>
            <person name="Sykes S."/>
            <person name="Wortman J."/>
            <person name="Nusbaum C."/>
            <person name="Birren B."/>
        </authorList>
    </citation>
    <scope>NUCLEOTIDE SEQUENCE [LARGE SCALE GENOMIC DNA]</scope>
    <source>
        <strain evidence="2">NJM9701</strain>
    </source>
</reference>